<reference evidence="1 2" key="1">
    <citation type="journal article" date="2021" name="Commun. Biol.">
        <title>The genome of Shorea leprosula (Dipterocarpaceae) highlights the ecological relevance of drought in aseasonal tropical rainforests.</title>
        <authorList>
            <person name="Ng K.K.S."/>
            <person name="Kobayashi M.J."/>
            <person name="Fawcett J.A."/>
            <person name="Hatakeyama M."/>
            <person name="Paape T."/>
            <person name="Ng C.H."/>
            <person name="Ang C.C."/>
            <person name="Tnah L.H."/>
            <person name="Lee C.T."/>
            <person name="Nishiyama T."/>
            <person name="Sese J."/>
            <person name="O'Brien M.J."/>
            <person name="Copetti D."/>
            <person name="Mohd Noor M.I."/>
            <person name="Ong R.C."/>
            <person name="Putra M."/>
            <person name="Sireger I.Z."/>
            <person name="Indrioko S."/>
            <person name="Kosugi Y."/>
            <person name="Izuno A."/>
            <person name="Isagi Y."/>
            <person name="Lee S.L."/>
            <person name="Shimizu K.K."/>
        </authorList>
    </citation>
    <scope>NUCLEOTIDE SEQUENCE [LARGE SCALE GENOMIC DNA]</scope>
    <source>
        <strain evidence="1">214</strain>
    </source>
</reference>
<evidence type="ECO:0000313" key="1">
    <source>
        <dbReference type="EMBL" id="GKV51989.1"/>
    </source>
</evidence>
<name>A0AAV5MS95_9ROSI</name>
<evidence type="ECO:0000313" key="2">
    <source>
        <dbReference type="Proteomes" id="UP001054252"/>
    </source>
</evidence>
<accession>A0AAV5MS95</accession>
<dbReference type="AlphaFoldDB" id="A0AAV5MS95"/>
<organism evidence="1 2">
    <name type="scientific">Rubroshorea leprosula</name>
    <dbReference type="NCBI Taxonomy" id="152421"/>
    <lineage>
        <taxon>Eukaryota</taxon>
        <taxon>Viridiplantae</taxon>
        <taxon>Streptophyta</taxon>
        <taxon>Embryophyta</taxon>
        <taxon>Tracheophyta</taxon>
        <taxon>Spermatophyta</taxon>
        <taxon>Magnoliopsida</taxon>
        <taxon>eudicotyledons</taxon>
        <taxon>Gunneridae</taxon>
        <taxon>Pentapetalae</taxon>
        <taxon>rosids</taxon>
        <taxon>malvids</taxon>
        <taxon>Malvales</taxon>
        <taxon>Dipterocarpaceae</taxon>
        <taxon>Rubroshorea</taxon>
    </lineage>
</organism>
<gene>
    <name evidence="1" type="ORF">SLEP1_g58600</name>
</gene>
<protein>
    <submittedName>
        <fullName evidence="1">Uncharacterized protein</fullName>
    </submittedName>
</protein>
<comment type="caution">
    <text evidence="1">The sequence shown here is derived from an EMBL/GenBank/DDBJ whole genome shotgun (WGS) entry which is preliminary data.</text>
</comment>
<keyword evidence="2" id="KW-1185">Reference proteome</keyword>
<dbReference type="Proteomes" id="UP001054252">
    <property type="component" value="Unassembled WGS sequence"/>
</dbReference>
<proteinExistence type="predicted"/>
<dbReference type="EMBL" id="BPVZ01000581">
    <property type="protein sequence ID" value="GKV51989.1"/>
    <property type="molecule type" value="Genomic_DNA"/>
</dbReference>
<sequence length="42" mass="4715">MPNSIQVLLSSIPQIFGMYSLMRTVWAASQSNTVEVLSCFYT</sequence>